<dbReference type="InterPro" id="IPR020843">
    <property type="entry name" value="ER"/>
</dbReference>
<dbReference type="Pfam" id="PF00107">
    <property type="entry name" value="ADH_zinc_N"/>
    <property type="match status" value="1"/>
</dbReference>
<dbReference type="PANTHER" id="PTHR43350:SF17">
    <property type="entry name" value="NAD-DEPENDENT ALCOHOL DEHYDROGENASE"/>
    <property type="match status" value="1"/>
</dbReference>
<comment type="cofactor">
    <cofactor evidence="1 6">
        <name>Zn(2+)</name>
        <dbReference type="ChEBI" id="CHEBI:29105"/>
    </cofactor>
</comment>
<dbReference type="Gene3D" id="3.40.50.720">
    <property type="entry name" value="NAD(P)-binding Rossmann-like Domain"/>
    <property type="match status" value="1"/>
</dbReference>
<dbReference type="InterPro" id="IPR013154">
    <property type="entry name" value="ADH-like_N"/>
</dbReference>
<keyword evidence="5" id="KW-0560">Oxidoreductase</keyword>
<dbReference type="EMBL" id="BSFQ01000005">
    <property type="protein sequence ID" value="GLL10511.1"/>
    <property type="molecule type" value="Genomic_DNA"/>
</dbReference>
<evidence type="ECO:0000313" key="8">
    <source>
        <dbReference type="EMBL" id="GLL10511.1"/>
    </source>
</evidence>
<dbReference type="GO" id="GO:0008270">
    <property type="term" value="F:zinc ion binding"/>
    <property type="evidence" value="ECO:0007669"/>
    <property type="project" value="InterPro"/>
</dbReference>
<protein>
    <submittedName>
        <fullName evidence="8">Zinc-containing alcohol dehydrogenase</fullName>
    </submittedName>
</protein>
<dbReference type="CDD" id="cd08278">
    <property type="entry name" value="benzyl_alcohol_DH"/>
    <property type="match status" value="1"/>
</dbReference>
<dbReference type="InterPro" id="IPR036291">
    <property type="entry name" value="NAD(P)-bd_dom_sf"/>
</dbReference>
<dbReference type="GO" id="GO:0016491">
    <property type="term" value="F:oxidoreductase activity"/>
    <property type="evidence" value="ECO:0007669"/>
    <property type="project" value="UniProtKB-KW"/>
</dbReference>
<dbReference type="RefSeq" id="WP_037040920.1">
    <property type="nucleotide sequence ID" value="NZ_BAAAUZ010000002.1"/>
</dbReference>
<gene>
    <name evidence="8" type="ORF">GCM10017577_16510</name>
</gene>
<dbReference type="Gene3D" id="3.90.180.10">
    <property type="entry name" value="Medium-chain alcohol dehydrogenases, catalytic domain"/>
    <property type="match status" value="1"/>
</dbReference>
<evidence type="ECO:0000256" key="4">
    <source>
        <dbReference type="ARBA" id="ARBA00022833"/>
    </source>
</evidence>
<proteinExistence type="inferred from homology"/>
<keyword evidence="4 6" id="KW-0862">Zinc</keyword>
<dbReference type="PANTHER" id="PTHR43350">
    <property type="entry name" value="NAD-DEPENDENT ALCOHOL DEHYDROGENASE"/>
    <property type="match status" value="1"/>
</dbReference>
<dbReference type="SUPFAM" id="SSF51735">
    <property type="entry name" value="NAD(P)-binding Rossmann-fold domains"/>
    <property type="match status" value="1"/>
</dbReference>
<accession>A0A9W6NVG6</accession>
<feature type="domain" description="Enoyl reductase (ER)" evidence="7">
    <location>
        <begin position="10"/>
        <end position="359"/>
    </location>
</feature>
<evidence type="ECO:0000256" key="6">
    <source>
        <dbReference type="RuleBase" id="RU361277"/>
    </source>
</evidence>
<dbReference type="AlphaFoldDB" id="A0A9W6NVG6"/>
<dbReference type="Proteomes" id="UP001143463">
    <property type="component" value="Unassembled WGS sequence"/>
</dbReference>
<dbReference type="Pfam" id="PF08240">
    <property type="entry name" value="ADH_N"/>
    <property type="match status" value="1"/>
</dbReference>
<evidence type="ECO:0000256" key="3">
    <source>
        <dbReference type="ARBA" id="ARBA00022723"/>
    </source>
</evidence>
<evidence type="ECO:0000256" key="2">
    <source>
        <dbReference type="ARBA" id="ARBA00008072"/>
    </source>
</evidence>
<dbReference type="InterPro" id="IPR011032">
    <property type="entry name" value="GroES-like_sf"/>
</dbReference>
<dbReference type="SMART" id="SM00829">
    <property type="entry name" value="PKS_ER"/>
    <property type="match status" value="1"/>
</dbReference>
<keyword evidence="3 6" id="KW-0479">Metal-binding</keyword>
<dbReference type="SUPFAM" id="SSF50129">
    <property type="entry name" value="GroES-like"/>
    <property type="match status" value="1"/>
</dbReference>
<dbReference type="InterPro" id="IPR013149">
    <property type="entry name" value="ADH-like_C"/>
</dbReference>
<sequence>MRTEAAISRGAHGDFTIEDVDIDDPRPDELLVRLVATGVCHTDLLSRMAPPDGAPAVLGHEGAGVVESVGAEVDGFRAGDKVLLSYAHCGRCRRCAAGRPAYCAEFGALNSGGTRPDGSSTLSQAGAPVWSSFFGQSSFARHAIVSPRNAVVVSPDTDLVTAAPMGCGFQTGAGTVVNVMRPDPGSSLVVFGTGGVGVAAVMAARALDVETVVAVDLSEERRAVATKVGATATVDGAAPDVVERLRDLTGGGAGYVLDTTAVPSAIGNAFRALGPLGTLVLVGIGAPEIGLDTLDLIGSGKSVRGSIEGDSVSAELIPRLLAWQAAGRFPVDEVVTRFPFEHINHAVEVASGAVVKPVLTF</sequence>
<evidence type="ECO:0000256" key="1">
    <source>
        <dbReference type="ARBA" id="ARBA00001947"/>
    </source>
</evidence>
<reference evidence="8" key="2">
    <citation type="submission" date="2023-01" db="EMBL/GenBank/DDBJ databases">
        <authorList>
            <person name="Sun Q."/>
            <person name="Evtushenko L."/>
        </authorList>
    </citation>
    <scope>NUCLEOTIDE SEQUENCE</scope>
    <source>
        <strain evidence="8">VKM Ac-1069</strain>
    </source>
</reference>
<evidence type="ECO:0000313" key="9">
    <source>
        <dbReference type="Proteomes" id="UP001143463"/>
    </source>
</evidence>
<evidence type="ECO:0000259" key="7">
    <source>
        <dbReference type="SMART" id="SM00829"/>
    </source>
</evidence>
<dbReference type="PROSITE" id="PS00059">
    <property type="entry name" value="ADH_ZINC"/>
    <property type="match status" value="1"/>
</dbReference>
<evidence type="ECO:0000256" key="5">
    <source>
        <dbReference type="ARBA" id="ARBA00023002"/>
    </source>
</evidence>
<comment type="caution">
    <text evidence="8">The sequence shown here is derived from an EMBL/GenBank/DDBJ whole genome shotgun (WGS) entry which is preliminary data.</text>
</comment>
<dbReference type="InterPro" id="IPR002328">
    <property type="entry name" value="ADH_Zn_CS"/>
</dbReference>
<comment type="similarity">
    <text evidence="2 6">Belongs to the zinc-containing alcohol dehydrogenase family.</text>
</comment>
<organism evidence="8 9">
    <name type="scientific">Pseudonocardia halophobica</name>
    <dbReference type="NCBI Taxonomy" id="29401"/>
    <lineage>
        <taxon>Bacteria</taxon>
        <taxon>Bacillati</taxon>
        <taxon>Actinomycetota</taxon>
        <taxon>Actinomycetes</taxon>
        <taxon>Pseudonocardiales</taxon>
        <taxon>Pseudonocardiaceae</taxon>
        <taxon>Pseudonocardia</taxon>
    </lineage>
</organism>
<reference evidence="8" key="1">
    <citation type="journal article" date="2014" name="Int. J. Syst. Evol. Microbiol.">
        <title>Complete genome sequence of Corynebacterium casei LMG S-19264T (=DSM 44701T), isolated from a smear-ripened cheese.</title>
        <authorList>
            <consortium name="US DOE Joint Genome Institute (JGI-PGF)"/>
            <person name="Walter F."/>
            <person name="Albersmeier A."/>
            <person name="Kalinowski J."/>
            <person name="Ruckert C."/>
        </authorList>
    </citation>
    <scope>NUCLEOTIDE SEQUENCE</scope>
    <source>
        <strain evidence="8">VKM Ac-1069</strain>
    </source>
</reference>
<name>A0A9W6NVG6_9PSEU</name>
<keyword evidence="9" id="KW-1185">Reference proteome</keyword>